<dbReference type="InterPro" id="IPR013857">
    <property type="entry name" value="NADH-UbQ_OxRdtase-assoc_prot30"/>
</dbReference>
<accession>A0A822YIJ8</accession>
<dbReference type="AlphaFoldDB" id="A0A822YIJ8"/>
<keyword evidence="4" id="KW-0143">Chaperone</keyword>
<dbReference type="GO" id="GO:0005739">
    <property type="term" value="C:mitochondrion"/>
    <property type="evidence" value="ECO:0007669"/>
    <property type="project" value="UniProtKB-SubCell"/>
</dbReference>
<evidence type="ECO:0000313" key="6">
    <source>
        <dbReference type="EMBL" id="DAD31311.1"/>
    </source>
</evidence>
<evidence type="ECO:0000256" key="3">
    <source>
        <dbReference type="ARBA" id="ARBA00023128"/>
    </source>
</evidence>
<comment type="similarity">
    <text evidence="2">Belongs to the CIA30 family.</text>
</comment>
<organism evidence="6 7">
    <name type="scientific">Nelumbo nucifera</name>
    <name type="common">Sacred lotus</name>
    <dbReference type="NCBI Taxonomy" id="4432"/>
    <lineage>
        <taxon>Eukaryota</taxon>
        <taxon>Viridiplantae</taxon>
        <taxon>Streptophyta</taxon>
        <taxon>Embryophyta</taxon>
        <taxon>Tracheophyta</taxon>
        <taxon>Spermatophyta</taxon>
        <taxon>Magnoliopsida</taxon>
        <taxon>Proteales</taxon>
        <taxon>Nelumbonaceae</taxon>
        <taxon>Nelumbo</taxon>
    </lineage>
</organism>
<dbReference type="Pfam" id="PF08547">
    <property type="entry name" value="CIA30"/>
    <property type="match status" value="1"/>
</dbReference>
<dbReference type="PANTHER" id="PTHR13194">
    <property type="entry name" value="COMPLEX I INTERMEDIATE-ASSOCIATED PROTEIN 30"/>
    <property type="match status" value="1"/>
</dbReference>
<dbReference type="EMBL" id="DUZY01000003">
    <property type="protein sequence ID" value="DAD31311.1"/>
    <property type="molecule type" value="Genomic_DNA"/>
</dbReference>
<protein>
    <recommendedName>
        <fullName evidence="5">NADH:ubiquinone oxidoreductase intermediate-associated protein 30 domain-containing protein</fullName>
    </recommendedName>
</protein>
<dbReference type="InterPro" id="IPR039131">
    <property type="entry name" value="NDUFAF1"/>
</dbReference>
<feature type="domain" description="NADH:ubiquinone oxidoreductase intermediate-associated protein 30" evidence="5">
    <location>
        <begin position="2"/>
        <end position="121"/>
    </location>
</feature>
<dbReference type="InterPro" id="IPR008979">
    <property type="entry name" value="Galactose-bd-like_sf"/>
</dbReference>
<gene>
    <name evidence="6" type="ORF">HUJ06_010162</name>
</gene>
<evidence type="ECO:0000256" key="2">
    <source>
        <dbReference type="ARBA" id="ARBA00007884"/>
    </source>
</evidence>
<evidence type="ECO:0000256" key="4">
    <source>
        <dbReference type="ARBA" id="ARBA00023186"/>
    </source>
</evidence>
<proteinExistence type="inferred from homology"/>
<dbReference type="Proteomes" id="UP000607653">
    <property type="component" value="Unassembled WGS sequence"/>
</dbReference>
<name>A0A822YIJ8_NELNU</name>
<evidence type="ECO:0000313" key="7">
    <source>
        <dbReference type="Proteomes" id="UP000607653"/>
    </source>
</evidence>
<comment type="subcellular location">
    <subcellularLocation>
        <location evidence="1">Mitochondrion</location>
    </subcellularLocation>
</comment>
<sequence>MNHSGFCGMRSKKFDGFIDLDAYDTIALRLKGDGRCYICTIYTENWVNSPGQEEDNSWQAFVLCAQRQLIPLDRYLPTWRGNVVDAKLEMNPSRVVSMSLSVNAEGGVPGAKSGPGNFKVELDWIKALRTQ</sequence>
<keyword evidence="3" id="KW-0496">Mitochondrion</keyword>
<evidence type="ECO:0000256" key="1">
    <source>
        <dbReference type="ARBA" id="ARBA00004173"/>
    </source>
</evidence>
<reference evidence="6 7" key="1">
    <citation type="journal article" date="2020" name="Mol. Biol. Evol.">
        <title>Distinct Expression and Methylation Patterns for Genes with Different Fates following a Single Whole-Genome Duplication in Flowering Plants.</title>
        <authorList>
            <person name="Shi T."/>
            <person name="Rahmani R.S."/>
            <person name="Gugger P.F."/>
            <person name="Wang M."/>
            <person name="Li H."/>
            <person name="Zhang Y."/>
            <person name="Li Z."/>
            <person name="Wang Q."/>
            <person name="Van de Peer Y."/>
            <person name="Marchal K."/>
            <person name="Chen J."/>
        </authorList>
    </citation>
    <scope>NUCLEOTIDE SEQUENCE [LARGE SCALE GENOMIC DNA]</scope>
    <source>
        <tissue evidence="6">Leaf</tissue>
    </source>
</reference>
<dbReference type="PANTHER" id="PTHR13194:SF18">
    <property type="entry name" value="COMPLEX I INTERMEDIATE-ASSOCIATED PROTEIN 30, MITOCHONDRIAL"/>
    <property type="match status" value="1"/>
</dbReference>
<keyword evidence="7" id="KW-1185">Reference proteome</keyword>
<dbReference type="SUPFAM" id="SSF49785">
    <property type="entry name" value="Galactose-binding domain-like"/>
    <property type="match status" value="1"/>
</dbReference>
<comment type="caution">
    <text evidence="6">The sequence shown here is derived from an EMBL/GenBank/DDBJ whole genome shotgun (WGS) entry which is preliminary data.</text>
</comment>
<evidence type="ECO:0000259" key="5">
    <source>
        <dbReference type="Pfam" id="PF08547"/>
    </source>
</evidence>